<dbReference type="PANTHER" id="PTHR10996:SF283">
    <property type="entry name" value="GLYOXYLATE_HYDROXYPYRUVATE REDUCTASE B"/>
    <property type="match status" value="1"/>
</dbReference>
<evidence type="ECO:0000256" key="3">
    <source>
        <dbReference type="ARBA" id="ARBA00023027"/>
    </source>
</evidence>
<evidence type="ECO:0000313" key="8">
    <source>
        <dbReference type="Proteomes" id="UP000585665"/>
    </source>
</evidence>
<dbReference type="InterPro" id="IPR029753">
    <property type="entry name" value="D-isomer_DH_CS"/>
</dbReference>
<dbReference type="RefSeq" id="WP_176614867.1">
    <property type="nucleotide sequence ID" value="NZ_JABXXR010000248.1"/>
</dbReference>
<dbReference type="PROSITE" id="PS00671">
    <property type="entry name" value="D_2_HYDROXYACID_DH_3"/>
    <property type="match status" value="1"/>
</dbReference>
<dbReference type="Gene3D" id="3.40.50.720">
    <property type="entry name" value="NAD(P)-binding Rossmann-like Domain"/>
    <property type="match status" value="2"/>
</dbReference>
<keyword evidence="2 4" id="KW-0560">Oxidoreductase</keyword>
<name>A0A850PD16_9PROT</name>
<organism evidence="7 8">
    <name type="scientific">Ameyamaea chiangmaiensis</name>
    <dbReference type="NCBI Taxonomy" id="442969"/>
    <lineage>
        <taxon>Bacteria</taxon>
        <taxon>Pseudomonadati</taxon>
        <taxon>Pseudomonadota</taxon>
        <taxon>Alphaproteobacteria</taxon>
        <taxon>Acetobacterales</taxon>
        <taxon>Acetobacteraceae</taxon>
        <taxon>Ameyamaea</taxon>
    </lineage>
</organism>
<dbReference type="InterPro" id="IPR050223">
    <property type="entry name" value="D-isomer_2-hydroxyacid_DH"/>
</dbReference>
<evidence type="ECO:0000256" key="4">
    <source>
        <dbReference type="RuleBase" id="RU003719"/>
    </source>
</evidence>
<dbReference type="GO" id="GO:0030267">
    <property type="term" value="F:glyoxylate reductase (NADPH) activity"/>
    <property type="evidence" value="ECO:0007669"/>
    <property type="project" value="TreeGrafter"/>
</dbReference>
<dbReference type="EMBL" id="JABXXR010000248">
    <property type="protein sequence ID" value="NVN42034.1"/>
    <property type="molecule type" value="Genomic_DNA"/>
</dbReference>
<feature type="domain" description="D-isomer specific 2-hydroxyacid dehydrogenase catalytic" evidence="5">
    <location>
        <begin position="51"/>
        <end position="320"/>
    </location>
</feature>
<keyword evidence="8" id="KW-1185">Reference proteome</keyword>
<evidence type="ECO:0000259" key="5">
    <source>
        <dbReference type="Pfam" id="PF00389"/>
    </source>
</evidence>
<dbReference type="InterPro" id="IPR029752">
    <property type="entry name" value="D-isomer_DH_CS1"/>
</dbReference>
<evidence type="ECO:0000259" key="6">
    <source>
        <dbReference type="Pfam" id="PF02826"/>
    </source>
</evidence>
<dbReference type="FunFam" id="3.40.50.720:FF:000203">
    <property type="entry name" value="D-3-phosphoglycerate dehydrogenase (SerA)"/>
    <property type="match status" value="1"/>
</dbReference>
<dbReference type="Pfam" id="PF00389">
    <property type="entry name" value="2-Hacid_dh"/>
    <property type="match status" value="1"/>
</dbReference>
<gene>
    <name evidence="7" type="ORF">HUK82_15915</name>
</gene>
<dbReference type="GO" id="GO:0051287">
    <property type="term" value="F:NAD binding"/>
    <property type="evidence" value="ECO:0007669"/>
    <property type="project" value="InterPro"/>
</dbReference>
<dbReference type="InterPro" id="IPR006140">
    <property type="entry name" value="D-isomer_DH_NAD-bd"/>
</dbReference>
<reference evidence="7 8" key="1">
    <citation type="submission" date="2020-06" db="EMBL/GenBank/DDBJ databases">
        <title>Description of novel acetic acid bacteria.</title>
        <authorList>
            <person name="Sombolestani A."/>
        </authorList>
    </citation>
    <scope>NUCLEOTIDE SEQUENCE [LARGE SCALE GENOMIC DNA]</scope>
    <source>
        <strain evidence="7 8">LMG 27010</strain>
    </source>
</reference>
<dbReference type="GO" id="GO:0005829">
    <property type="term" value="C:cytosol"/>
    <property type="evidence" value="ECO:0007669"/>
    <property type="project" value="TreeGrafter"/>
</dbReference>
<dbReference type="InterPro" id="IPR006139">
    <property type="entry name" value="D-isomer_2_OHA_DH_cat_dom"/>
</dbReference>
<dbReference type="Proteomes" id="UP000585665">
    <property type="component" value="Unassembled WGS sequence"/>
</dbReference>
<evidence type="ECO:0000313" key="7">
    <source>
        <dbReference type="EMBL" id="NVN42034.1"/>
    </source>
</evidence>
<dbReference type="SUPFAM" id="SSF51735">
    <property type="entry name" value="NAD(P)-binding Rossmann-fold domains"/>
    <property type="match status" value="1"/>
</dbReference>
<keyword evidence="3" id="KW-0520">NAD</keyword>
<dbReference type="PROSITE" id="PS00065">
    <property type="entry name" value="D_2_HYDROXYACID_DH_1"/>
    <property type="match status" value="1"/>
</dbReference>
<dbReference type="CDD" id="cd05301">
    <property type="entry name" value="GDH"/>
    <property type="match status" value="1"/>
</dbReference>
<dbReference type="Pfam" id="PF02826">
    <property type="entry name" value="2-Hacid_dh_C"/>
    <property type="match status" value="1"/>
</dbReference>
<feature type="domain" description="D-isomer specific 2-hydroxyacid dehydrogenase NAD-binding" evidence="6">
    <location>
        <begin position="114"/>
        <end position="289"/>
    </location>
</feature>
<evidence type="ECO:0000256" key="2">
    <source>
        <dbReference type="ARBA" id="ARBA00023002"/>
    </source>
</evidence>
<comment type="caution">
    <text evidence="7">The sequence shown here is derived from an EMBL/GenBank/DDBJ whole genome shotgun (WGS) entry which is preliminary data.</text>
</comment>
<proteinExistence type="inferred from homology"/>
<evidence type="ECO:0000256" key="1">
    <source>
        <dbReference type="ARBA" id="ARBA00005854"/>
    </source>
</evidence>
<dbReference type="SUPFAM" id="SSF52283">
    <property type="entry name" value="Formate/glycerate dehydrogenase catalytic domain-like"/>
    <property type="match status" value="1"/>
</dbReference>
<protein>
    <submittedName>
        <fullName evidence="7">D-glycerate dehydrogenase</fullName>
    </submittedName>
</protein>
<comment type="similarity">
    <text evidence="1 4">Belongs to the D-isomer specific 2-hydroxyacid dehydrogenase family.</text>
</comment>
<accession>A0A850PD16</accession>
<sequence length="322" mass="34510">MSADRPRLIRDQIYPAAAEARLAELFTTPAPPTGPADTATMLSLARSFEPAALLISHATRADAAFIAALPDSVKVIACVSVGIEHVDIPAARARGIMVTNTPDVLTDCNADLAMMLILGAARRASDYTAVMRAGWGRGFGMAEMLGMRVTGKRLGIVGMGRIGRAVAHRARGFDMTILYHNRRPLGPDQEQGAQYFADLRDMLPHCDILSLHLPGGDQPVMTRETFALLPKGALFVNAARGAHVDEDALIDALQSGHLFGAGLDVYRNEPNPDPRLLALPNLFMTPHMGSATHETRTDMACLAFENARRVIAGETPLTPVSG</sequence>
<dbReference type="PANTHER" id="PTHR10996">
    <property type="entry name" value="2-HYDROXYACID DEHYDROGENASE-RELATED"/>
    <property type="match status" value="1"/>
</dbReference>
<dbReference type="GO" id="GO:0016618">
    <property type="term" value="F:hydroxypyruvate reductase [NAD(P)H] activity"/>
    <property type="evidence" value="ECO:0007669"/>
    <property type="project" value="TreeGrafter"/>
</dbReference>
<dbReference type="InterPro" id="IPR036291">
    <property type="entry name" value="NAD(P)-bd_dom_sf"/>
</dbReference>
<dbReference type="AlphaFoldDB" id="A0A850PD16"/>